<organism evidence="1">
    <name type="scientific">marine metagenome</name>
    <dbReference type="NCBI Taxonomy" id="408172"/>
    <lineage>
        <taxon>unclassified sequences</taxon>
        <taxon>metagenomes</taxon>
        <taxon>ecological metagenomes</taxon>
    </lineage>
</organism>
<dbReference type="EMBL" id="UINC01135148">
    <property type="protein sequence ID" value="SVD19126.1"/>
    <property type="molecule type" value="Genomic_DNA"/>
</dbReference>
<accession>A0A382TAP6</accession>
<proteinExistence type="predicted"/>
<reference evidence="1" key="1">
    <citation type="submission" date="2018-05" db="EMBL/GenBank/DDBJ databases">
        <authorList>
            <person name="Lanie J.A."/>
            <person name="Ng W.-L."/>
            <person name="Kazmierczak K.M."/>
            <person name="Andrzejewski T.M."/>
            <person name="Davidsen T.M."/>
            <person name="Wayne K.J."/>
            <person name="Tettelin H."/>
            <person name="Glass J.I."/>
            <person name="Rusch D."/>
            <person name="Podicherti R."/>
            <person name="Tsui H.-C.T."/>
            <person name="Winkler M.E."/>
        </authorList>
    </citation>
    <scope>NUCLEOTIDE SEQUENCE</scope>
</reference>
<sequence>MLSSTRPGRPPVGPRLATGRSFLEPFLVTPGYGIN</sequence>
<gene>
    <name evidence="1" type="ORF">METZ01_LOCUS371980</name>
</gene>
<dbReference type="AlphaFoldDB" id="A0A382TAP6"/>
<protein>
    <submittedName>
        <fullName evidence="1">Uncharacterized protein</fullName>
    </submittedName>
</protein>
<evidence type="ECO:0000313" key="1">
    <source>
        <dbReference type="EMBL" id="SVD19126.1"/>
    </source>
</evidence>
<name>A0A382TAP6_9ZZZZ</name>